<sequence length="336" mass="39247">MKKTFDKNAEKFVALMVEKIESMSENWQKPWFYKGKSLNIFIPQNLTGRYYSGGNVFLLYFLCEKYNYQTPVFLTFNQARKEGIKISKGSISFPVYYTMLCAYERNTNEKISFEDYRALSEEDKANYRLSSYTQYYHVFNIDQTDFATRYPQKWKMLKEKFLKETDENNNQTKGMYVNPILDAMNESQSWVCPISIEYSDSAFYSLSTDSITLPLKKQFLDGENFYATELHEMGHSTGVNERLNRKHFYDRDIKSYGREELVAELVAALMGLYLGISVSVRKENAAYLKTWCKSIGEEPKFLFSVLADAIKAVKYISRHLNISLELENEQSITDVA</sequence>
<dbReference type="InterPro" id="IPR041459">
    <property type="entry name" value="MPTase-PolyVal"/>
</dbReference>
<evidence type="ECO:0000259" key="1">
    <source>
        <dbReference type="Pfam" id="PF08401"/>
    </source>
</evidence>
<feature type="domain" description="Polyvalent protein metallopeptidase" evidence="2">
    <location>
        <begin position="197"/>
        <end position="304"/>
    </location>
</feature>
<dbReference type="HOGENOM" id="CLU_041111_3_0_10"/>
<reference evidence="4" key="1">
    <citation type="journal article" date="2011" name="Stand. Genomic Sci.">
        <title>Complete genome sequence of Bacteroides salanitronis type strain (BL78).</title>
        <authorList>
            <person name="Gronow S."/>
            <person name="Held B."/>
            <person name="Lucas S."/>
            <person name="Lapidus A."/>
            <person name="Del Rio T.G."/>
            <person name="Nolan M."/>
            <person name="Tice H."/>
            <person name="Deshpande S."/>
            <person name="Cheng J.F."/>
            <person name="Pitluck S."/>
            <person name="Liolios K."/>
            <person name="Pagani I."/>
            <person name="Ivanova N."/>
            <person name="Mavromatis K."/>
            <person name="Pati A."/>
            <person name="Tapia R."/>
            <person name="Han C."/>
            <person name="Goodwin L."/>
            <person name="Chen A."/>
            <person name="Palaniappan K."/>
            <person name="Land M."/>
            <person name="Hauser L."/>
            <person name="Chang Y.J."/>
            <person name="Jeffries C.D."/>
            <person name="Brambilla E.M."/>
            <person name="Rohde M."/>
            <person name="Goker M."/>
            <person name="Detter J.C."/>
            <person name="Woyke T."/>
            <person name="Bristow J."/>
            <person name="Markowitz V."/>
            <person name="Hugenholtz P."/>
            <person name="Kyrpides N.C."/>
            <person name="Klenk H.P."/>
            <person name="Eisen J.A."/>
        </authorList>
    </citation>
    <scope>NUCLEOTIDE SEQUENCE [LARGE SCALE GENOMIC DNA]</scope>
    <source>
        <strain evidence="4">DSM 18170</strain>
    </source>
</reference>
<name>F0R997_PHOSB</name>
<gene>
    <name evidence="3" type="ordered locus">Bacsa_3697</name>
</gene>
<dbReference type="InterPro" id="IPR013610">
    <property type="entry name" value="ArdC_N"/>
</dbReference>
<feature type="domain" description="N-terminal" evidence="1">
    <location>
        <begin position="7"/>
        <end position="139"/>
    </location>
</feature>
<evidence type="ECO:0000313" key="4">
    <source>
        <dbReference type="Proteomes" id="UP000007486"/>
    </source>
</evidence>
<dbReference type="Pfam" id="PF08401">
    <property type="entry name" value="ArdcN"/>
    <property type="match status" value="1"/>
</dbReference>
<evidence type="ECO:0000259" key="2">
    <source>
        <dbReference type="Pfam" id="PF18818"/>
    </source>
</evidence>
<dbReference type="KEGG" id="bsa:Bacsa_3697"/>
<dbReference type="GO" id="GO:0003697">
    <property type="term" value="F:single-stranded DNA binding"/>
    <property type="evidence" value="ECO:0007669"/>
    <property type="project" value="InterPro"/>
</dbReference>
<keyword evidence="3" id="KW-0614">Plasmid</keyword>
<dbReference type="EMBL" id="CP002531">
    <property type="protein sequence ID" value="ADY38218.1"/>
    <property type="molecule type" value="Genomic_DNA"/>
</dbReference>
<dbReference type="OrthoDB" id="9792687at2"/>
<accession>F0R997</accession>
<dbReference type="Proteomes" id="UP000007486">
    <property type="component" value="Plasmid pBACSA01"/>
</dbReference>
<protein>
    <recommendedName>
        <fullName evidence="5">DUF1738 domain-containing protein</fullName>
    </recommendedName>
</protein>
<evidence type="ECO:0008006" key="5">
    <source>
        <dbReference type="Google" id="ProtNLM"/>
    </source>
</evidence>
<proteinExistence type="predicted"/>
<reference evidence="3 4" key="2">
    <citation type="submission" date="2011-02" db="EMBL/GenBank/DDBJ databases">
        <title>The complete sequence of plasmid1 of Bacteroides salanitronis DSM 18170.</title>
        <authorList>
            <consortium name="US DOE Joint Genome Institute (JGI-PGF)"/>
            <person name="Lucas S."/>
            <person name="Copeland A."/>
            <person name="Lapidus A."/>
            <person name="Goodwin L."/>
            <person name="Pitluck S."/>
            <person name="Kyrpides N."/>
            <person name="Mavromatis K."/>
            <person name="Ivanova N."/>
            <person name="Mikhailova N."/>
            <person name="Teshima H."/>
            <person name="Misra M."/>
            <person name="Detter J.C."/>
            <person name="Han C."/>
            <person name="Larimer F."/>
            <person name="Land M."/>
            <person name="Hauser L."/>
            <person name="Markowitz V."/>
            <person name="Cheng J.-F."/>
            <person name="Hugenholtz P."/>
            <person name="Woyke T."/>
            <person name="Wu D."/>
            <person name="Gronow S."/>
            <person name="Wellnitz S."/>
            <person name="Brambilla E."/>
            <person name="Klenk H.-P."/>
            <person name="Eisen J.A."/>
        </authorList>
    </citation>
    <scope>NUCLEOTIDE SEQUENCE [LARGE SCALE GENOMIC DNA]</scope>
    <source>
        <strain evidence="3 4">DSM 18170</strain>
        <plasmid evidence="3 4">pBACSA01</plasmid>
    </source>
</reference>
<keyword evidence="4" id="KW-1185">Reference proteome</keyword>
<dbReference type="AlphaFoldDB" id="F0R997"/>
<organism evidence="3 4">
    <name type="scientific">Phocaeicola salanitronis (strain DSM 18170 / JCM 13657 / CCUG 60908 / BL78)</name>
    <name type="common">Bacteroides salanitronis</name>
    <dbReference type="NCBI Taxonomy" id="667015"/>
    <lineage>
        <taxon>Bacteria</taxon>
        <taxon>Pseudomonadati</taxon>
        <taxon>Bacteroidota</taxon>
        <taxon>Bacteroidia</taxon>
        <taxon>Bacteroidales</taxon>
        <taxon>Bacteroidaceae</taxon>
        <taxon>Phocaeicola</taxon>
    </lineage>
</organism>
<dbReference type="Pfam" id="PF18818">
    <property type="entry name" value="MPTase-PolyVal"/>
    <property type="match status" value="1"/>
</dbReference>
<dbReference type="RefSeq" id="WP_013619571.1">
    <property type="nucleotide sequence ID" value="NC_015165.1"/>
</dbReference>
<geneLocation type="plasmid" evidence="3 4">
    <name>pBACSA01</name>
</geneLocation>
<evidence type="ECO:0000313" key="3">
    <source>
        <dbReference type="EMBL" id="ADY38218.1"/>
    </source>
</evidence>